<dbReference type="AlphaFoldDB" id="A0A078R1N8"/>
<evidence type="ECO:0000256" key="1">
    <source>
        <dbReference type="ARBA" id="ARBA00022676"/>
    </source>
</evidence>
<dbReference type="PATRIC" id="fig|1339350.3.peg.3343"/>
<protein>
    <submittedName>
        <fullName evidence="3">Glycosyl transferase 11 family protein</fullName>
    </submittedName>
</protein>
<dbReference type="Pfam" id="PF01531">
    <property type="entry name" value="Glyco_transf_11"/>
    <property type="match status" value="1"/>
</dbReference>
<evidence type="ECO:0000313" key="4">
    <source>
        <dbReference type="Proteomes" id="UP000028134"/>
    </source>
</evidence>
<accession>A0A078R1N8</accession>
<evidence type="ECO:0000256" key="2">
    <source>
        <dbReference type="ARBA" id="ARBA00022679"/>
    </source>
</evidence>
<keyword evidence="2 3" id="KW-0808">Transferase</keyword>
<organism evidence="3 4">
    <name type="scientific">Phocaeicola vulgatus str. 3775 SL</name>
    <name type="common">B</name>
    <name type="synonym">iv</name>
    <dbReference type="NCBI Taxonomy" id="1339350"/>
    <lineage>
        <taxon>Bacteria</taxon>
        <taxon>Pseudomonadati</taxon>
        <taxon>Bacteroidota</taxon>
        <taxon>Bacteroidia</taxon>
        <taxon>Bacteroidales</taxon>
        <taxon>Bacteroidaceae</taxon>
        <taxon>Phocaeicola</taxon>
    </lineage>
</organism>
<dbReference type="GO" id="GO:0005975">
    <property type="term" value="P:carbohydrate metabolic process"/>
    <property type="evidence" value="ECO:0007669"/>
    <property type="project" value="InterPro"/>
</dbReference>
<dbReference type="PANTHER" id="PTHR11927:SF9">
    <property type="entry name" value="L-FUCOSYLTRANSFERASE"/>
    <property type="match status" value="1"/>
</dbReference>
<dbReference type="GO" id="GO:0016020">
    <property type="term" value="C:membrane"/>
    <property type="evidence" value="ECO:0007669"/>
    <property type="project" value="InterPro"/>
</dbReference>
<reference evidence="3 4" key="1">
    <citation type="submission" date="2014-04" db="EMBL/GenBank/DDBJ databases">
        <authorList>
            <person name="Sears C."/>
            <person name="Carroll K."/>
            <person name="Sack B.R."/>
            <person name="Qadri F."/>
            <person name="Myers L.L."/>
            <person name="Chung G.-T."/>
            <person name="Escheverria P."/>
            <person name="Fraser C.M."/>
            <person name="Sadzewicz L."/>
            <person name="Shefchek K.A."/>
            <person name="Tallon L."/>
            <person name="Das S.P."/>
            <person name="Daugherty S."/>
            <person name="Mongodin E.F."/>
        </authorList>
    </citation>
    <scope>NUCLEOTIDE SEQUENCE [LARGE SCALE GENOMIC DNA]</scope>
    <source>
        <strain evidence="4">3775 SL(B) 10 (iv)</strain>
    </source>
</reference>
<gene>
    <name evidence="3" type="ORF">M097_3505</name>
</gene>
<dbReference type="GO" id="GO:0008107">
    <property type="term" value="F:galactoside 2-alpha-L-fucosyltransferase activity"/>
    <property type="evidence" value="ECO:0007669"/>
    <property type="project" value="InterPro"/>
</dbReference>
<dbReference type="Proteomes" id="UP000028134">
    <property type="component" value="Unassembled WGS sequence"/>
</dbReference>
<dbReference type="InterPro" id="IPR002516">
    <property type="entry name" value="Glyco_trans_11"/>
</dbReference>
<dbReference type="CDD" id="cd11301">
    <property type="entry name" value="Fut1_Fut2_like"/>
    <property type="match status" value="1"/>
</dbReference>
<dbReference type="EMBL" id="JNHI01000028">
    <property type="protein sequence ID" value="KDS27822.1"/>
    <property type="molecule type" value="Genomic_DNA"/>
</dbReference>
<keyword evidence="1" id="KW-0328">Glycosyltransferase</keyword>
<dbReference type="RefSeq" id="WP_032946153.1">
    <property type="nucleotide sequence ID" value="NZ_JNHI01000028.1"/>
</dbReference>
<sequence length="289" mass="34022">MKIVKILGGLGNQMFQYALSLSLREQFPHEQVMIDTSCFRNYPLHNGFEIDRIFAQKALVASWKDILKVAYPYPNYRFWQIGKYILPKRKTMCVERKDFSFDAAALTRKGNCYYDGYWQHEEYFCDVKETIWEAFSFPEPADGQNKEIIALLRASESVSLHVRRGDYVNHPLFRGICDSDYYKRAIHYIEERVNPRLYCVFSNDMAWCESYLPGLLPGKKVVYVDWNKGAESYVDMQLMSLCRHNIIANSSFSWWGAWLNRNPQKVVVAPERWMNSPIEDPVSDKWIKL</sequence>
<evidence type="ECO:0000313" key="3">
    <source>
        <dbReference type="EMBL" id="KDS27822.1"/>
    </source>
</evidence>
<dbReference type="PANTHER" id="PTHR11927">
    <property type="entry name" value="GALACTOSIDE 2-L-FUCOSYLTRANSFERASE"/>
    <property type="match status" value="1"/>
</dbReference>
<name>A0A078R1N8_PHOVU</name>
<proteinExistence type="predicted"/>
<comment type="caution">
    <text evidence="3">The sequence shown here is derived from an EMBL/GenBank/DDBJ whole genome shotgun (WGS) entry which is preliminary data.</text>
</comment>